<keyword evidence="1" id="KW-0812">Transmembrane</keyword>
<dbReference type="EMBL" id="CP036347">
    <property type="protein sequence ID" value="QDU02262.1"/>
    <property type="molecule type" value="Genomic_DNA"/>
</dbReference>
<reference evidence="2 3" key="1">
    <citation type="submission" date="2019-02" db="EMBL/GenBank/DDBJ databases">
        <title>Deep-cultivation of Planctomycetes and their phenomic and genomic characterization uncovers novel biology.</title>
        <authorList>
            <person name="Wiegand S."/>
            <person name="Jogler M."/>
            <person name="Boedeker C."/>
            <person name="Pinto D."/>
            <person name="Vollmers J."/>
            <person name="Rivas-Marin E."/>
            <person name="Kohn T."/>
            <person name="Peeters S.H."/>
            <person name="Heuer A."/>
            <person name="Rast P."/>
            <person name="Oberbeckmann S."/>
            <person name="Bunk B."/>
            <person name="Jeske O."/>
            <person name="Meyerdierks A."/>
            <person name="Storesund J.E."/>
            <person name="Kallscheuer N."/>
            <person name="Luecker S."/>
            <person name="Lage O.M."/>
            <person name="Pohl T."/>
            <person name="Merkel B.J."/>
            <person name="Hornburger P."/>
            <person name="Mueller R.-W."/>
            <person name="Bruemmer F."/>
            <person name="Labrenz M."/>
            <person name="Spormann A.M."/>
            <person name="Op den Camp H."/>
            <person name="Overmann J."/>
            <person name="Amann R."/>
            <person name="Jetten M.S.M."/>
            <person name="Mascher T."/>
            <person name="Medema M.H."/>
            <person name="Devos D.P."/>
            <person name="Kaster A.-K."/>
            <person name="Ovreas L."/>
            <person name="Rohde M."/>
            <person name="Galperin M.Y."/>
            <person name="Jogler C."/>
        </authorList>
    </citation>
    <scope>NUCLEOTIDE SEQUENCE [LARGE SCALE GENOMIC DNA]</scope>
    <source>
        <strain evidence="2 3">V6</strain>
    </source>
</reference>
<evidence type="ECO:0000313" key="3">
    <source>
        <dbReference type="Proteomes" id="UP000320722"/>
    </source>
</evidence>
<dbReference type="AlphaFoldDB" id="A0A517WAI9"/>
<sequence>MMNSLNLAEDEQAWFISHQADLSDMGFELVTPDRNAGLLKQLELELSPGHPIYGNNANVLGAFSGTDDILLKLDSEIEGARYALVHLTWGGTQTPPWPSTQLIADLDEWLVSLNPSPEEELAIQKFNAQRRRREQRRNQLSQLGFYLFIVLVIVTLFLAMMTQVKPEWFGL</sequence>
<keyword evidence="1" id="KW-0472">Membrane</keyword>
<dbReference type="RefSeq" id="WP_145038916.1">
    <property type="nucleotide sequence ID" value="NZ_CP036347.1"/>
</dbReference>
<accession>A0A517WAI9</accession>
<dbReference type="Proteomes" id="UP000320722">
    <property type="component" value="Chromosome"/>
</dbReference>
<evidence type="ECO:0000256" key="1">
    <source>
        <dbReference type="SAM" id="Phobius"/>
    </source>
</evidence>
<evidence type="ECO:0000313" key="2">
    <source>
        <dbReference type="EMBL" id="QDU02262.1"/>
    </source>
</evidence>
<gene>
    <name evidence="2" type="ORF">V6x_19640</name>
</gene>
<keyword evidence="1" id="KW-1133">Transmembrane helix</keyword>
<organism evidence="2 3">
    <name type="scientific">Gimesia chilikensis</name>
    <dbReference type="NCBI Taxonomy" id="2605989"/>
    <lineage>
        <taxon>Bacteria</taxon>
        <taxon>Pseudomonadati</taxon>
        <taxon>Planctomycetota</taxon>
        <taxon>Planctomycetia</taxon>
        <taxon>Planctomycetales</taxon>
        <taxon>Planctomycetaceae</taxon>
        <taxon>Gimesia</taxon>
    </lineage>
</organism>
<proteinExistence type="predicted"/>
<feature type="transmembrane region" description="Helical" evidence="1">
    <location>
        <begin position="140"/>
        <end position="161"/>
    </location>
</feature>
<name>A0A517WAI9_9PLAN</name>
<protein>
    <submittedName>
        <fullName evidence="2">Uncharacterized protein</fullName>
    </submittedName>
</protein>